<accession>A0ACC0FWH1</accession>
<evidence type="ECO:0000313" key="2">
    <source>
        <dbReference type="Proteomes" id="UP001060215"/>
    </source>
</evidence>
<keyword evidence="2" id="KW-1185">Reference proteome</keyword>
<evidence type="ECO:0000313" key="1">
    <source>
        <dbReference type="EMBL" id="KAI7992311.1"/>
    </source>
</evidence>
<reference evidence="1 2" key="1">
    <citation type="journal article" date="2022" name="Plant J.">
        <title>Chromosome-level genome of Camellia lanceoleosa provides a valuable resource for understanding genome evolution and self-incompatibility.</title>
        <authorList>
            <person name="Gong W."/>
            <person name="Xiao S."/>
            <person name="Wang L."/>
            <person name="Liao Z."/>
            <person name="Chang Y."/>
            <person name="Mo W."/>
            <person name="Hu G."/>
            <person name="Li W."/>
            <person name="Zhao G."/>
            <person name="Zhu H."/>
            <person name="Hu X."/>
            <person name="Ji K."/>
            <person name="Xiang X."/>
            <person name="Song Q."/>
            <person name="Yuan D."/>
            <person name="Jin S."/>
            <person name="Zhang L."/>
        </authorList>
    </citation>
    <scope>NUCLEOTIDE SEQUENCE [LARGE SCALE GENOMIC DNA]</scope>
    <source>
        <strain evidence="1">SQ_2022a</strain>
    </source>
</reference>
<proteinExistence type="predicted"/>
<protein>
    <submittedName>
        <fullName evidence="1">Protein JINGUBANG</fullName>
    </submittedName>
</protein>
<dbReference type="EMBL" id="CM045770">
    <property type="protein sequence ID" value="KAI7992311.1"/>
    <property type="molecule type" value="Genomic_DNA"/>
</dbReference>
<gene>
    <name evidence="1" type="ORF">LOK49_LG12G02444</name>
</gene>
<comment type="caution">
    <text evidence="1">The sequence shown here is derived from an EMBL/GenBank/DDBJ whole genome shotgun (WGS) entry which is preliminary data.</text>
</comment>
<name>A0ACC0FWH1_9ERIC</name>
<dbReference type="Proteomes" id="UP001060215">
    <property type="component" value="Chromosome 13"/>
</dbReference>
<sequence>MGSLVREEGHIYSLATSGDLLYTGSDRKNIRVWKTHKEFFGFKLNNSLSEDKSLLYSASWDKTMKVLRVSNSKFLESIHVHDNVVNAVVAKFDGLVFTGSADENVKIWWREM</sequence>
<organism evidence="1 2">
    <name type="scientific">Camellia lanceoleosa</name>
    <dbReference type="NCBI Taxonomy" id="1840588"/>
    <lineage>
        <taxon>Eukaryota</taxon>
        <taxon>Viridiplantae</taxon>
        <taxon>Streptophyta</taxon>
        <taxon>Embryophyta</taxon>
        <taxon>Tracheophyta</taxon>
        <taxon>Spermatophyta</taxon>
        <taxon>Magnoliopsida</taxon>
        <taxon>eudicotyledons</taxon>
        <taxon>Gunneridae</taxon>
        <taxon>Pentapetalae</taxon>
        <taxon>asterids</taxon>
        <taxon>Ericales</taxon>
        <taxon>Theaceae</taxon>
        <taxon>Camellia</taxon>
    </lineage>
</organism>